<proteinExistence type="predicted"/>
<dbReference type="PROSITE" id="PS00463">
    <property type="entry name" value="ZN2_CY6_FUNGAL_1"/>
    <property type="match status" value="1"/>
</dbReference>
<dbReference type="SMART" id="SM00066">
    <property type="entry name" value="GAL4"/>
    <property type="match status" value="1"/>
</dbReference>
<feature type="compositionally biased region" description="Low complexity" evidence="5">
    <location>
        <begin position="472"/>
        <end position="488"/>
    </location>
</feature>
<evidence type="ECO:0000256" key="1">
    <source>
        <dbReference type="ARBA" id="ARBA00004123"/>
    </source>
</evidence>
<dbReference type="OrthoDB" id="5419315at2759"/>
<reference evidence="7 8" key="1">
    <citation type="journal article" date="2018" name="Front. Microbiol.">
        <title>Prospects for Fungal Bioremediation of Acidic Radioactive Waste Sites: Characterization and Genome Sequence of Rhodotorula taiwanensis MD1149.</title>
        <authorList>
            <person name="Tkavc R."/>
            <person name="Matrosova V.Y."/>
            <person name="Grichenko O.E."/>
            <person name="Gostincar C."/>
            <person name="Volpe R.P."/>
            <person name="Klimenkova P."/>
            <person name="Gaidamakova E.K."/>
            <person name="Zhou C.E."/>
            <person name="Stewart B.J."/>
            <person name="Lyman M.G."/>
            <person name="Malfatti S.A."/>
            <person name="Rubinfeld B."/>
            <person name="Courtot M."/>
            <person name="Singh J."/>
            <person name="Dalgard C.L."/>
            <person name="Hamilton T."/>
            <person name="Frey K.G."/>
            <person name="Gunde-Cimerman N."/>
            <person name="Dugan L."/>
            <person name="Daly M.J."/>
        </authorList>
    </citation>
    <scope>NUCLEOTIDE SEQUENCE [LARGE SCALE GENOMIC DNA]</scope>
    <source>
        <strain evidence="7 8">MD1149</strain>
    </source>
</reference>
<feature type="domain" description="Zn(2)-C6 fungal-type" evidence="6">
    <location>
        <begin position="376"/>
        <end position="406"/>
    </location>
</feature>
<sequence length="1194" mass="131710">MDPYGAQYDDQPPYERAMYAGADLSAGFDPLAGAVWVSDPPPQQFRLPQAQHRDAYSYDHDMYRQPQYAQMYPPSLPPTPAHSFQSSQHQAHSQAKPLEYRPYEMLPLSQQQQQQQQYLPPTPALTTTRYPEGLDGSQPYADPNKRRRVGEDDFATVATAAGVGMPGSSAGRGPLVQNVHPAEDYFRLPVASSPPRSHRAFQASETGHPIGASKVHAELAAQAQAITHRRSSGPVPADSWPTLDRQVAAQVATRRPSGARAVDGQSFAPSSAPGSTFVATSTPPHIPPSIATTAARPAQLFHPNTSAPAPAPFVVDAASVSGPGSAGPSHGAQRSRPPAERKTSSDGSQHRPAEPSPTLSTLATEGQTQISRSEKSCKACRIRKVRCSRTWPVCTRCTEKELDCHYGNLIPIDLVKGMHPDSRVAELEARIKMLEHEILMRDDPPRAARGSSAHTRTSSTSMFSSPMPPVNPALRASPSAPHRPSPLRTNSSESDPRATPPTLLLLTSAPPREDFSRTAYGVFVSAFWRALTEPGDPTGTRRRHVDAVVAGVHERAGRLSAARRARHALGTSQEDYQPVDARSGLGLSEAACSPRPGQRVSAKTSSEEDLFEEMARTDATRVSELVDLDIEELAQNRDWARMAIWAVLDAHWATCSSNVPTIRPFHVPVRQARMYTQIDELSPSARCIGLAFCAVGVRSTPYVGLLGLAGGPTLGRDGQAVMEGVEKEDEHLGVKRELVARSLRDAMIELYGRLEIAYGEATKDALEASLILALVQMWNEIKPRYSRSLIRNAVAQYKELFDSAAALASEQAVKDERTDLLMMYALPLLHIDSTTAAYLRAAPILTDADLDTYLAPFKIPLFHRFDAKNGPGEMDLRDQMRSWIDVDAVGDANHVQHIMGSMVIYRWLSACLRWCAQMSCPQARRVPLPPKALEALFEHLSVIHGTIQLVQYHLTHTDGAIHPDCLAPSPDGDTADHIHLRWLTRLDRETDDATWLVFSIVSERLVREEAEDQETDFHHFLKTEDDRLDVGWLQACESRVRKGFKLAAFYFNFFTMSPDPHQSHHLACSLELIPNWTFLATQRYMSSGTSPPSAPHYSGLRSKADELTETELDWIERGLELARKYHPVAERRLVEIRSYRLAEKKRMELLAAEGLSVPISRASPVASPRLGEKSALSFQMAMKRALHQTVPSWA</sequence>
<dbReference type="STRING" id="741276.A0A2S5BGG0"/>
<dbReference type="AlphaFoldDB" id="A0A2S5BGG0"/>
<dbReference type="Pfam" id="PF00172">
    <property type="entry name" value="Zn_clus"/>
    <property type="match status" value="1"/>
</dbReference>
<dbReference type="Proteomes" id="UP000237144">
    <property type="component" value="Unassembled WGS sequence"/>
</dbReference>
<comment type="subcellular location">
    <subcellularLocation>
        <location evidence="1">Nucleus</location>
    </subcellularLocation>
</comment>
<name>A0A2S5BGG0_9BASI</name>
<keyword evidence="8" id="KW-1185">Reference proteome</keyword>
<evidence type="ECO:0000256" key="3">
    <source>
        <dbReference type="ARBA" id="ARBA00023125"/>
    </source>
</evidence>
<organism evidence="7 8">
    <name type="scientific">Rhodotorula taiwanensis</name>
    <dbReference type="NCBI Taxonomy" id="741276"/>
    <lineage>
        <taxon>Eukaryota</taxon>
        <taxon>Fungi</taxon>
        <taxon>Dikarya</taxon>
        <taxon>Basidiomycota</taxon>
        <taxon>Pucciniomycotina</taxon>
        <taxon>Microbotryomycetes</taxon>
        <taxon>Sporidiobolales</taxon>
        <taxon>Sporidiobolaceae</taxon>
        <taxon>Rhodotorula</taxon>
    </lineage>
</organism>
<dbReference type="CDD" id="cd00067">
    <property type="entry name" value="GAL4"/>
    <property type="match status" value="1"/>
</dbReference>
<dbReference type="InterPro" id="IPR050987">
    <property type="entry name" value="AtrR-like"/>
</dbReference>
<feature type="compositionally biased region" description="Low complexity" evidence="5">
    <location>
        <begin position="81"/>
        <end position="95"/>
    </location>
</feature>
<gene>
    <name evidence="7" type="ORF">BMF94_0941</name>
</gene>
<feature type="compositionally biased region" description="Low complexity" evidence="5">
    <location>
        <begin position="108"/>
        <end position="128"/>
    </location>
</feature>
<evidence type="ECO:0000259" key="6">
    <source>
        <dbReference type="PROSITE" id="PS50048"/>
    </source>
</evidence>
<evidence type="ECO:0000313" key="8">
    <source>
        <dbReference type="Proteomes" id="UP000237144"/>
    </source>
</evidence>
<dbReference type="SUPFAM" id="SSF57701">
    <property type="entry name" value="Zn2/Cys6 DNA-binding domain"/>
    <property type="match status" value="1"/>
</dbReference>
<dbReference type="GO" id="GO:0000981">
    <property type="term" value="F:DNA-binding transcription factor activity, RNA polymerase II-specific"/>
    <property type="evidence" value="ECO:0007669"/>
    <property type="project" value="InterPro"/>
</dbReference>
<dbReference type="InterPro" id="IPR001138">
    <property type="entry name" value="Zn2Cys6_DnaBD"/>
</dbReference>
<dbReference type="InterPro" id="IPR036864">
    <property type="entry name" value="Zn2-C6_fun-type_DNA-bd_sf"/>
</dbReference>
<feature type="compositionally biased region" description="Polar residues" evidence="5">
    <location>
        <begin position="357"/>
        <end position="371"/>
    </location>
</feature>
<protein>
    <recommendedName>
        <fullName evidence="6">Zn(2)-C6 fungal-type domain-containing protein</fullName>
    </recommendedName>
</protein>
<dbReference type="PANTHER" id="PTHR46910:SF3">
    <property type="entry name" value="HALOTOLERANCE PROTEIN 9-RELATED"/>
    <property type="match status" value="1"/>
</dbReference>
<dbReference type="GO" id="GO:0003677">
    <property type="term" value="F:DNA binding"/>
    <property type="evidence" value="ECO:0007669"/>
    <property type="project" value="UniProtKB-KW"/>
</dbReference>
<feature type="region of interest" description="Disordered" evidence="5">
    <location>
        <begin position="69"/>
        <end position="95"/>
    </location>
</feature>
<keyword evidence="4" id="KW-0539">Nucleus</keyword>
<feature type="compositionally biased region" description="Polar residues" evidence="5">
    <location>
        <begin position="267"/>
        <end position="283"/>
    </location>
</feature>
<evidence type="ECO:0000256" key="2">
    <source>
        <dbReference type="ARBA" id="ARBA00022723"/>
    </source>
</evidence>
<feature type="region of interest" description="Disordered" evidence="5">
    <location>
        <begin position="443"/>
        <end position="502"/>
    </location>
</feature>
<keyword evidence="2" id="KW-0479">Metal-binding</keyword>
<evidence type="ECO:0000256" key="4">
    <source>
        <dbReference type="ARBA" id="ARBA00023242"/>
    </source>
</evidence>
<keyword evidence="3" id="KW-0238">DNA-binding</keyword>
<dbReference type="PROSITE" id="PS50048">
    <property type="entry name" value="ZN2_CY6_FUNGAL_2"/>
    <property type="match status" value="1"/>
</dbReference>
<dbReference type="GO" id="GO:0005634">
    <property type="term" value="C:nucleus"/>
    <property type="evidence" value="ECO:0007669"/>
    <property type="project" value="UniProtKB-SubCell"/>
</dbReference>
<evidence type="ECO:0000256" key="5">
    <source>
        <dbReference type="SAM" id="MobiDB-lite"/>
    </source>
</evidence>
<dbReference type="GO" id="GO:0008270">
    <property type="term" value="F:zinc ion binding"/>
    <property type="evidence" value="ECO:0007669"/>
    <property type="project" value="InterPro"/>
</dbReference>
<feature type="compositionally biased region" description="Basic and acidic residues" evidence="5">
    <location>
        <begin position="337"/>
        <end position="353"/>
    </location>
</feature>
<evidence type="ECO:0000313" key="7">
    <source>
        <dbReference type="EMBL" id="POY75859.1"/>
    </source>
</evidence>
<dbReference type="EMBL" id="PJQD01000009">
    <property type="protein sequence ID" value="POY75859.1"/>
    <property type="molecule type" value="Genomic_DNA"/>
</dbReference>
<feature type="region of interest" description="Disordered" evidence="5">
    <location>
        <begin position="108"/>
        <end position="146"/>
    </location>
</feature>
<comment type="caution">
    <text evidence="7">The sequence shown here is derived from an EMBL/GenBank/DDBJ whole genome shotgun (WGS) entry which is preliminary data.</text>
</comment>
<feature type="region of interest" description="Disordered" evidence="5">
    <location>
        <begin position="254"/>
        <end position="290"/>
    </location>
</feature>
<accession>A0A2S5BGG0</accession>
<dbReference type="Gene3D" id="4.10.240.10">
    <property type="entry name" value="Zn(2)-C6 fungal-type DNA-binding domain"/>
    <property type="match status" value="1"/>
</dbReference>
<feature type="compositionally biased region" description="Low complexity" evidence="5">
    <location>
        <begin position="315"/>
        <end position="332"/>
    </location>
</feature>
<feature type="region of interest" description="Disordered" evidence="5">
    <location>
        <begin position="315"/>
        <end position="375"/>
    </location>
</feature>
<dbReference type="PANTHER" id="PTHR46910">
    <property type="entry name" value="TRANSCRIPTION FACTOR PDR1"/>
    <property type="match status" value="1"/>
</dbReference>